<evidence type="ECO:0000313" key="1">
    <source>
        <dbReference type="EMBL" id="DAE24976.1"/>
    </source>
</evidence>
<proteinExistence type="predicted"/>
<protein>
    <submittedName>
        <fullName evidence="1">Uncharacterized protein</fullName>
    </submittedName>
</protein>
<name>A0A8S5R0V5_9CAUD</name>
<organism evidence="1">
    <name type="scientific">Podoviridae sp. ctYFd1</name>
    <dbReference type="NCBI Taxonomy" id="2826560"/>
    <lineage>
        <taxon>Viruses</taxon>
        <taxon>Duplodnaviria</taxon>
        <taxon>Heunggongvirae</taxon>
        <taxon>Uroviricota</taxon>
        <taxon>Caudoviricetes</taxon>
    </lineage>
</organism>
<sequence length="114" mass="13007">MLYLFCYLSCSGPKTRYRIADSAYIANSDTRLLCLRCYITKITRWNSHVTYSAYKPYLPVFAFFQPLYAVPPALKSELPALIFPAVAALLPLILSACACACRRLEEFTPLRIVW</sequence>
<reference evidence="1" key="1">
    <citation type="journal article" date="2021" name="Proc. Natl. Acad. Sci. U.S.A.">
        <title>A Catalog of Tens of Thousands of Viruses from Human Metagenomes Reveals Hidden Associations with Chronic Diseases.</title>
        <authorList>
            <person name="Tisza M.J."/>
            <person name="Buck C.B."/>
        </authorList>
    </citation>
    <scope>NUCLEOTIDE SEQUENCE</scope>
    <source>
        <strain evidence="1">CtYFd1</strain>
    </source>
</reference>
<dbReference type="EMBL" id="BK015790">
    <property type="protein sequence ID" value="DAE24976.1"/>
    <property type="molecule type" value="Genomic_DNA"/>
</dbReference>
<accession>A0A8S5R0V5</accession>